<keyword evidence="3" id="KW-0547">Nucleotide-binding</keyword>
<dbReference type="SMART" id="SM00382">
    <property type="entry name" value="AAA"/>
    <property type="match status" value="1"/>
</dbReference>
<evidence type="ECO:0000256" key="4">
    <source>
        <dbReference type="ARBA" id="ARBA00022840"/>
    </source>
</evidence>
<evidence type="ECO:0000313" key="6">
    <source>
        <dbReference type="EMBL" id="MDK9581044.1"/>
    </source>
</evidence>
<dbReference type="EMBL" id="JASSPP010000010">
    <property type="protein sequence ID" value="MDK9581044.1"/>
    <property type="molecule type" value="Genomic_DNA"/>
</dbReference>
<protein>
    <submittedName>
        <fullName evidence="6">ABC transporter ATP-binding protein</fullName>
    </submittedName>
</protein>
<dbReference type="PROSITE" id="PS00211">
    <property type="entry name" value="ABC_TRANSPORTER_1"/>
    <property type="match status" value="1"/>
</dbReference>
<keyword evidence="4 6" id="KW-0067">ATP-binding</keyword>
<dbReference type="Gene3D" id="3.40.50.300">
    <property type="entry name" value="P-loop containing nucleotide triphosphate hydrolases"/>
    <property type="match status" value="1"/>
</dbReference>
<dbReference type="Proteomes" id="UP001225134">
    <property type="component" value="Unassembled WGS sequence"/>
</dbReference>
<gene>
    <name evidence="6" type="ORF">QQA45_05990</name>
</gene>
<dbReference type="CDD" id="cd03255">
    <property type="entry name" value="ABC_MJ0796_LolCDE_FtsE"/>
    <property type="match status" value="1"/>
</dbReference>
<feature type="domain" description="ABC transporter" evidence="5">
    <location>
        <begin position="2"/>
        <end position="230"/>
    </location>
</feature>
<dbReference type="InterPro" id="IPR017911">
    <property type="entry name" value="MacB-like_ATP-bd"/>
</dbReference>
<evidence type="ECO:0000256" key="1">
    <source>
        <dbReference type="ARBA" id="ARBA00005417"/>
    </source>
</evidence>
<reference evidence="6 7" key="1">
    <citation type="submission" date="2023-06" db="EMBL/GenBank/DDBJ databases">
        <title>Antibody response to the Sneathia vaginalis cytopathogenic toxin A during pregnancy.</title>
        <authorList>
            <person name="Mccoy Z.T."/>
            <person name="Serrano M.G."/>
            <person name="Spaine K."/>
            <person name="Edwards D.J."/>
            <person name="Buck G.A."/>
            <person name="Jefferson K."/>
        </authorList>
    </citation>
    <scope>NUCLEOTIDE SEQUENCE [LARGE SCALE GENOMIC DNA]</scope>
    <source>
        <strain evidence="6 7">CCUG 42621</strain>
    </source>
</reference>
<comment type="similarity">
    <text evidence="1">Belongs to the ABC transporter superfamily.</text>
</comment>
<evidence type="ECO:0000313" key="7">
    <source>
        <dbReference type="Proteomes" id="UP001225134"/>
    </source>
</evidence>
<dbReference type="PANTHER" id="PTHR42798">
    <property type="entry name" value="LIPOPROTEIN-RELEASING SYSTEM ATP-BINDING PROTEIN LOLD"/>
    <property type="match status" value="1"/>
</dbReference>
<name>A0ABT7HKI9_9FUSO</name>
<dbReference type="SUPFAM" id="SSF52540">
    <property type="entry name" value="P-loop containing nucleoside triphosphate hydrolases"/>
    <property type="match status" value="1"/>
</dbReference>
<comment type="caution">
    <text evidence="6">The sequence shown here is derived from an EMBL/GenBank/DDBJ whole genome shotgun (WGS) entry which is preliminary data.</text>
</comment>
<organism evidence="6 7">
    <name type="scientific">Sneathia sanguinegens</name>
    <dbReference type="NCBI Taxonomy" id="40543"/>
    <lineage>
        <taxon>Bacteria</taxon>
        <taxon>Fusobacteriati</taxon>
        <taxon>Fusobacteriota</taxon>
        <taxon>Fusobacteriia</taxon>
        <taxon>Fusobacteriales</taxon>
        <taxon>Leptotrichiaceae</taxon>
        <taxon>Sneathia</taxon>
    </lineage>
</organism>
<sequence length="230" mass="25664">MIKIRNLTKTYHTGKLSVEVLKGLNLDIDNGEYVSIMGPSGSGKSTFLNILGCLDLLSTGEYILDNKNIDNLSDDELSEIRCEKIGFVFQSYNLLSKLTALENVELPAMYLGTKKDVRRKHALELLDLVGLSDRINHKPNEMSGGQKQRVAIARSMINNPKILLADEPTGNLDSKSTEEILQIFKKLNDSGVTIIMVTHEEDVAEHTKRIVRLKDGIINSDMPVIERRGV</sequence>
<proteinExistence type="inferred from homology"/>
<dbReference type="Pfam" id="PF00005">
    <property type="entry name" value="ABC_tran"/>
    <property type="match status" value="1"/>
</dbReference>
<keyword evidence="2" id="KW-0813">Transport</keyword>
<evidence type="ECO:0000256" key="3">
    <source>
        <dbReference type="ARBA" id="ARBA00022741"/>
    </source>
</evidence>
<dbReference type="InterPro" id="IPR003439">
    <property type="entry name" value="ABC_transporter-like_ATP-bd"/>
</dbReference>
<dbReference type="PANTHER" id="PTHR42798:SF6">
    <property type="entry name" value="CELL DIVISION ATP-BINDING PROTEIN FTSE"/>
    <property type="match status" value="1"/>
</dbReference>
<dbReference type="RefSeq" id="WP_066729624.1">
    <property type="nucleotide sequence ID" value="NZ_CAMPUK010000002.1"/>
</dbReference>
<evidence type="ECO:0000259" key="5">
    <source>
        <dbReference type="PROSITE" id="PS50893"/>
    </source>
</evidence>
<dbReference type="GO" id="GO:0005524">
    <property type="term" value="F:ATP binding"/>
    <property type="evidence" value="ECO:0007669"/>
    <property type="project" value="UniProtKB-KW"/>
</dbReference>
<keyword evidence="7" id="KW-1185">Reference proteome</keyword>
<dbReference type="InterPro" id="IPR027417">
    <property type="entry name" value="P-loop_NTPase"/>
</dbReference>
<dbReference type="InterPro" id="IPR003593">
    <property type="entry name" value="AAA+_ATPase"/>
</dbReference>
<dbReference type="InterPro" id="IPR017871">
    <property type="entry name" value="ABC_transporter-like_CS"/>
</dbReference>
<dbReference type="PROSITE" id="PS50893">
    <property type="entry name" value="ABC_TRANSPORTER_2"/>
    <property type="match status" value="1"/>
</dbReference>
<evidence type="ECO:0000256" key="2">
    <source>
        <dbReference type="ARBA" id="ARBA00022448"/>
    </source>
</evidence>
<accession>A0ABT7HKI9</accession>